<dbReference type="AlphaFoldDB" id="A0A1B7MFE9"/>
<reference evidence="1 2" key="1">
    <citation type="submission" date="2016-06" db="EMBL/GenBank/DDBJ databases">
        <title>Comparative genomics of the ectomycorrhizal sister species Rhizopogon vinicolor and Rhizopogon vesiculosus (Basidiomycota: Boletales) reveals a divergence of the mating type B locus.</title>
        <authorList>
            <consortium name="DOE Joint Genome Institute"/>
            <person name="Mujic A.B."/>
            <person name="Kuo A."/>
            <person name="Tritt A."/>
            <person name="Lipzen A."/>
            <person name="Chen C."/>
            <person name="Johnson J."/>
            <person name="Sharma A."/>
            <person name="Barry K."/>
            <person name="Grigoriev I.V."/>
            <person name="Spatafora J.W."/>
        </authorList>
    </citation>
    <scope>NUCLEOTIDE SEQUENCE [LARGE SCALE GENOMIC DNA]</scope>
    <source>
        <strain evidence="1 2">AM-OR11-026</strain>
    </source>
</reference>
<evidence type="ECO:0000313" key="2">
    <source>
        <dbReference type="Proteomes" id="UP000092154"/>
    </source>
</evidence>
<keyword evidence="2" id="KW-1185">Reference proteome</keyword>
<proteinExistence type="predicted"/>
<dbReference type="OrthoDB" id="341486at2759"/>
<name>A0A1B7MFE9_9AGAM</name>
<sequence>MGYPIVTQSLSLFPSSIIDEDKEAPGRPQSRIARADVVGHRTDGRVLKQRAPTEIVSVLAFLPPSTHLPLTGISARWLRLFNLRIPTPRCIHLSPGMF</sequence>
<dbReference type="STRING" id="1314800.A0A1B7MFE9"/>
<dbReference type="InParanoid" id="A0A1B7MFE9"/>
<dbReference type="EMBL" id="KV449465">
    <property type="protein sequence ID" value="OAX31308.1"/>
    <property type="molecule type" value="Genomic_DNA"/>
</dbReference>
<gene>
    <name evidence="1" type="ORF">K503DRAFT_777699</name>
</gene>
<protein>
    <submittedName>
        <fullName evidence="1">Uncharacterized protein</fullName>
    </submittedName>
</protein>
<accession>A0A1B7MFE9</accession>
<dbReference type="Proteomes" id="UP000092154">
    <property type="component" value="Unassembled WGS sequence"/>
</dbReference>
<organism evidence="1 2">
    <name type="scientific">Rhizopogon vinicolor AM-OR11-026</name>
    <dbReference type="NCBI Taxonomy" id="1314800"/>
    <lineage>
        <taxon>Eukaryota</taxon>
        <taxon>Fungi</taxon>
        <taxon>Dikarya</taxon>
        <taxon>Basidiomycota</taxon>
        <taxon>Agaricomycotina</taxon>
        <taxon>Agaricomycetes</taxon>
        <taxon>Agaricomycetidae</taxon>
        <taxon>Boletales</taxon>
        <taxon>Suillineae</taxon>
        <taxon>Rhizopogonaceae</taxon>
        <taxon>Rhizopogon</taxon>
    </lineage>
</organism>
<evidence type="ECO:0000313" key="1">
    <source>
        <dbReference type="EMBL" id="OAX31308.1"/>
    </source>
</evidence>